<evidence type="ECO:0000313" key="1">
    <source>
        <dbReference type="EMBL" id="GME46200.1"/>
    </source>
</evidence>
<reference evidence="1" key="1">
    <citation type="submission" date="2024-09" db="EMBL/GenBank/DDBJ databases">
        <title>Draft Genome Sequences of Neofusicoccum parvum.</title>
        <authorList>
            <person name="Ashida A."/>
            <person name="Camagna M."/>
            <person name="Tanaka A."/>
            <person name="Takemoto D."/>
        </authorList>
    </citation>
    <scope>NUCLEOTIDE SEQUENCE</scope>
    <source>
        <strain evidence="1">PPO83</strain>
    </source>
</reference>
<name>A0ACB5SLY9_9PEZI</name>
<evidence type="ECO:0000313" key="2">
    <source>
        <dbReference type="Proteomes" id="UP001165186"/>
    </source>
</evidence>
<gene>
    <name evidence="1" type="primary">g11949</name>
    <name evidence="1" type="ORF">NpPPO83_00011949</name>
</gene>
<accession>A0ACB5SLY9</accession>
<comment type="caution">
    <text evidence="1">The sequence shown here is derived from an EMBL/GenBank/DDBJ whole genome shotgun (WGS) entry which is preliminary data.</text>
</comment>
<dbReference type="Proteomes" id="UP001165186">
    <property type="component" value="Unassembled WGS sequence"/>
</dbReference>
<dbReference type="EMBL" id="BSXG01000123">
    <property type="protein sequence ID" value="GME46200.1"/>
    <property type="molecule type" value="Genomic_DNA"/>
</dbReference>
<proteinExistence type="predicted"/>
<sequence length="277" mass="29264">MGSLPDQPATSVPNPFRTRLLAGQVCAVMSAKFVVGNEMAVLCRQAGISALFVDMEHSALDLHAVAQLILACTCTGVSPIVRAPSKAPWHISRLLDAGAAAVVVPHVETVAEVRELVRAAKYAPLGQRGCANNQPILGFQHVPTRRQNELLNAETMLIPMVETPGAVDLVDDFLAVPGVDGILIGSNDLCTDMGIPGEYDDPRYQDAVARIVLAGRKAGKPIGIGGIGGRQDLLERWFAMGAAWSLSAGDGAILQAGMRKVAAEYAAINKRVQAVKQ</sequence>
<keyword evidence="2" id="KW-1185">Reference proteome</keyword>
<protein>
    <submittedName>
        <fullName evidence="1">Aldolase protein</fullName>
    </submittedName>
</protein>
<organism evidence="1 2">
    <name type="scientific">Neofusicoccum parvum</name>
    <dbReference type="NCBI Taxonomy" id="310453"/>
    <lineage>
        <taxon>Eukaryota</taxon>
        <taxon>Fungi</taxon>
        <taxon>Dikarya</taxon>
        <taxon>Ascomycota</taxon>
        <taxon>Pezizomycotina</taxon>
        <taxon>Dothideomycetes</taxon>
        <taxon>Dothideomycetes incertae sedis</taxon>
        <taxon>Botryosphaeriales</taxon>
        <taxon>Botryosphaeriaceae</taxon>
        <taxon>Neofusicoccum</taxon>
    </lineage>
</organism>